<evidence type="ECO:0000313" key="2">
    <source>
        <dbReference type="Proteomes" id="UP001236415"/>
    </source>
</evidence>
<proteinExistence type="predicted"/>
<dbReference type="Proteomes" id="UP001236415">
    <property type="component" value="Chromosome"/>
</dbReference>
<name>A0ABY8WYJ7_9BACL</name>
<accession>A0ABY8WYJ7</accession>
<reference evidence="1 2" key="1">
    <citation type="submission" date="2023-06" db="EMBL/GenBank/DDBJ databases">
        <title>Paenibacillus polygonum sp. nov., an endophytic bacterium, isolated from Polygonum lapathifolium L. in Nanji Wetland National Nature Reserve, South of Poyang Lake, Jiangxi Province, China.</title>
        <authorList>
            <person name="Yu Z."/>
        </authorList>
    </citation>
    <scope>NUCLEOTIDE SEQUENCE [LARGE SCALE GENOMIC DNA]</scope>
    <source>
        <strain evidence="1 2">C31</strain>
    </source>
</reference>
<gene>
    <name evidence="1" type="ORF">QPK24_17500</name>
</gene>
<dbReference type="RefSeq" id="WP_213529922.1">
    <property type="nucleotide sequence ID" value="NZ_CP127162.1"/>
</dbReference>
<sequence>MTKGKGKKVVAKKEKVRGMRVVTSEVCEVCKTPCDIGMAYAARMREPGAVGKGVPCILTKPKG</sequence>
<evidence type="ECO:0000313" key="1">
    <source>
        <dbReference type="EMBL" id="WIV18185.1"/>
    </source>
</evidence>
<dbReference type="EMBL" id="CP127162">
    <property type="protein sequence ID" value="WIV18185.1"/>
    <property type="molecule type" value="Genomic_DNA"/>
</dbReference>
<keyword evidence="2" id="KW-1185">Reference proteome</keyword>
<organism evidence="1 2">
    <name type="scientific">Paenibacillus polygoni</name>
    <dbReference type="NCBI Taxonomy" id="3050112"/>
    <lineage>
        <taxon>Bacteria</taxon>
        <taxon>Bacillati</taxon>
        <taxon>Bacillota</taxon>
        <taxon>Bacilli</taxon>
        <taxon>Bacillales</taxon>
        <taxon>Paenibacillaceae</taxon>
        <taxon>Paenibacillus</taxon>
    </lineage>
</organism>
<protein>
    <recommendedName>
        <fullName evidence="3">Radical SAM protein</fullName>
    </recommendedName>
</protein>
<evidence type="ECO:0008006" key="3">
    <source>
        <dbReference type="Google" id="ProtNLM"/>
    </source>
</evidence>